<protein>
    <submittedName>
        <fullName evidence="1">Uncharacterized protein</fullName>
    </submittedName>
</protein>
<sequence length="152" mass="17873">MSNNICACCGLSFEKRPQVPNQTYCSLPACQRVRRQRWQRDKMQSDPDYRDNQSRNQRAWLDRHPEYWRNYRDAHPEYVKRNKSRQRSKHDLQQEVDLAKMDVSQVTVLRPGLYRIELVPSGEAVCCEALIVEITPLCIGCPCKKDGCKDRT</sequence>
<evidence type="ECO:0000313" key="1">
    <source>
        <dbReference type="EMBL" id="MPR01361.1"/>
    </source>
</evidence>
<organism evidence="1 2">
    <name type="scientific">Pseudomonas kitaguniensis</name>
    <dbReference type="NCBI Taxonomy" id="2607908"/>
    <lineage>
        <taxon>Bacteria</taxon>
        <taxon>Pseudomonadati</taxon>
        <taxon>Pseudomonadota</taxon>
        <taxon>Gammaproteobacteria</taxon>
        <taxon>Pseudomonadales</taxon>
        <taxon>Pseudomonadaceae</taxon>
        <taxon>Pseudomonas</taxon>
    </lineage>
</organism>
<evidence type="ECO:0000313" key="2">
    <source>
        <dbReference type="Proteomes" id="UP000326112"/>
    </source>
</evidence>
<reference evidence="1 2" key="1">
    <citation type="journal article" date="2020" name="Int. J. Syst. Evol. Microbiol.">
        <title>Pseudomonas kitaguniensis sp. nov., a pathogen causing bacterial rot of Welsh onion in Japan.</title>
        <authorList>
            <person name="Sawada H."/>
            <person name="Fujikawa T."/>
            <person name="Nishiwaki Y."/>
            <person name="Horita H."/>
        </authorList>
    </citation>
    <scope>NUCLEOTIDE SEQUENCE [LARGE SCALE GENOMIC DNA]</scope>
    <source>
        <strain evidence="1 2">MAFF 212408</strain>
    </source>
</reference>
<name>A0A5N7KIA8_9PSED</name>
<dbReference type="RefSeq" id="WP_152745729.1">
    <property type="nucleotide sequence ID" value="NZ_VUAZ01000019.1"/>
</dbReference>
<proteinExistence type="predicted"/>
<gene>
    <name evidence="1" type="ORF">F0169_04280</name>
</gene>
<dbReference type="EMBL" id="VUAZ01000019">
    <property type="protein sequence ID" value="MPR01361.1"/>
    <property type="molecule type" value="Genomic_DNA"/>
</dbReference>
<dbReference type="Proteomes" id="UP000326112">
    <property type="component" value="Unassembled WGS sequence"/>
</dbReference>
<keyword evidence="2" id="KW-1185">Reference proteome</keyword>
<comment type="caution">
    <text evidence="1">The sequence shown here is derived from an EMBL/GenBank/DDBJ whole genome shotgun (WGS) entry which is preliminary data.</text>
</comment>
<reference evidence="1 2" key="2">
    <citation type="journal article" date="2023" name="Plant Pathol.">
        <title>Dismantling and reorganizing Pseudomonas marginalis sensu#lato.</title>
        <authorList>
            <person name="Sawada H."/>
            <person name="Fujikawa T."/>
            <person name="Satou M."/>
        </authorList>
    </citation>
    <scope>NUCLEOTIDE SEQUENCE [LARGE SCALE GENOMIC DNA]</scope>
    <source>
        <strain evidence="1 2">MAFF 212408</strain>
    </source>
</reference>
<accession>A0A5N7KIA8</accession>